<dbReference type="Proteomes" id="UP000247792">
    <property type="component" value="Unassembled WGS sequence"/>
</dbReference>
<keyword evidence="3" id="KW-1185">Reference proteome</keyword>
<dbReference type="Pfam" id="PF13723">
    <property type="entry name" value="Ketoacyl-synt_2"/>
    <property type="match status" value="1"/>
</dbReference>
<sequence length="245" mass="26718">MRVNGVCFSIDNCAAWAPGVATADAWKAWAASPFPFAEDAEPGVAAMPAMLRRRAGFLGKMALEVAYQCLNGQTNVPTVFCSRHGEVTRAVDLLTELIQDNSVSPTGFGLAVHNASAGLFSIARKDQANHIALAGGKSTIEHAVIEACGLLADGAPMVMLVAYDQTLPSVFTEFQDCDEQAFAWAWLMVPAQQDVIHLNWDEVDEQDINANDMSGGLEVLRFQIGEQAQMQRIVGKRRWLWSRHV</sequence>
<feature type="domain" description="Beta-ketoacyl synthase-like N-terminal" evidence="1">
    <location>
        <begin position="26"/>
        <end position="242"/>
    </location>
</feature>
<proteinExistence type="predicted"/>
<dbReference type="OrthoDB" id="9798676at2"/>
<reference evidence="2 3" key="1">
    <citation type="submission" date="2018-05" db="EMBL/GenBank/DDBJ databases">
        <title>Genomic Encyclopedia of Type Strains, Phase IV (KMG-IV): sequencing the most valuable type-strain genomes for metagenomic binning, comparative biology and taxonomic classification.</title>
        <authorList>
            <person name="Goeker M."/>
        </authorList>
    </citation>
    <scope>NUCLEOTIDE SEQUENCE [LARGE SCALE GENOMIC DNA]</scope>
    <source>
        <strain evidence="2 3">DSM 19792</strain>
    </source>
</reference>
<evidence type="ECO:0000259" key="1">
    <source>
        <dbReference type="Pfam" id="PF13723"/>
    </source>
</evidence>
<dbReference type="InterPro" id="IPR014030">
    <property type="entry name" value="Ketoacyl_synth_N"/>
</dbReference>
<evidence type="ECO:0000313" key="3">
    <source>
        <dbReference type="Proteomes" id="UP000247792"/>
    </source>
</evidence>
<gene>
    <name evidence="2" type="ORF">DFR42_1011165</name>
</gene>
<comment type="caution">
    <text evidence="2">The sequence shown here is derived from an EMBL/GenBank/DDBJ whole genome shotgun (WGS) entry which is preliminary data.</text>
</comment>
<protein>
    <submittedName>
        <fullName evidence="2">Beta-ketoacyl synthase-like protein</fullName>
    </submittedName>
</protein>
<dbReference type="EMBL" id="QJKB01000001">
    <property type="protein sequence ID" value="PXX47579.1"/>
    <property type="molecule type" value="Genomic_DNA"/>
</dbReference>
<accession>A0A318JJH2</accession>
<dbReference type="AlphaFoldDB" id="A0A318JJH2"/>
<organism evidence="2 3">
    <name type="scientific">Undibacterium pigrum</name>
    <dbReference type="NCBI Taxonomy" id="401470"/>
    <lineage>
        <taxon>Bacteria</taxon>
        <taxon>Pseudomonadati</taxon>
        <taxon>Pseudomonadota</taxon>
        <taxon>Betaproteobacteria</taxon>
        <taxon>Burkholderiales</taxon>
        <taxon>Oxalobacteraceae</taxon>
        <taxon>Undibacterium</taxon>
    </lineage>
</organism>
<name>A0A318JJH2_9BURK</name>
<dbReference type="RefSeq" id="WP_110253932.1">
    <property type="nucleotide sequence ID" value="NZ_QJKB01000001.1"/>
</dbReference>
<evidence type="ECO:0000313" key="2">
    <source>
        <dbReference type="EMBL" id="PXX47579.1"/>
    </source>
</evidence>